<accession>B0YR11</accession>
<keyword evidence="1" id="KW-0614">Plasmid</keyword>
<protein>
    <recommendedName>
        <fullName evidence="2">Helicase HerA central domain-containing protein</fullName>
    </recommendedName>
</protein>
<name>B0YR11_MYXFU</name>
<geneLocation type="plasmid" evidence="1">
    <name>pMF1</name>
</geneLocation>
<dbReference type="InterPro" id="IPR027417">
    <property type="entry name" value="P-loop_NTPase"/>
</dbReference>
<evidence type="ECO:0008006" key="2">
    <source>
        <dbReference type="Google" id="ProtNLM"/>
    </source>
</evidence>
<proteinExistence type="predicted"/>
<dbReference type="SUPFAM" id="SSF52540">
    <property type="entry name" value="P-loop containing nucleoside triphosphate hydrolases"/>
    <property type="match status" value="1"/>
</dbReference>
<reference evidence="1" key="1">
    <citation type="journal article" date="2008" name="Appl. Environ. Microbiol.">
        <title>Discovery of the autonomously replicating plasmid pMF1 from Myxococcus fulvus and development of a gene cloning system in Myxococcus xanthus.</title>
        <authorList>
            <person name="Zhao J.Y."/>
            <person name="Zhong L."/>
            <person name="Shen M.J."/>
            <person name="Xia Z.J."/>
            <person name="Cheng Q.X."/>
            <person name="Sun X."/>
            <person name="Zhao G.P."/>
            <person name="Li Y.Z."/>
            <person name="Qin Z.J."/>
        </authorList>
    </citation>
    <scope>NUCLEOTIDE SEQUENCE</scope>
    <source>
        <strain evidence="1">124B02</strain>
        <plasmid evidence="1">pMF1</plasmid>
    </source>
</reference>
<sequence length="250" mass="27640">MRTGICKACRQPLPDEVRKVERFTRPWMPRPYENVMLLGMTGSGKSFLFKNWLAYMQANGAACFVLDVGDEYSRKGNDRGGTLRLGPLRTRMTVPEFLAAVERSSLFVRHARASVAIVPTVHDAGEALAEHIRPVLRILYGRGRCVIGFDELQKYGPSLTAELYRAAGELGKDGVMPFFLSQYPGGVPEIVRKQVGTCVASEIGKATDRRMLAADFGDPFANALGTPRAPDDRTFHVGFSRARFASIPTR</sequence>
<dbReference type="EMBL" id="EU137666">
    <property type="protein sequence ID" value="ABX46785.1"/>
    <property type="molecule type" value="Genomic_DNA"/>
</dbReference>
<dbReference type="AlphaFoldDB" id="B0YR11"/>
<organism evidence="1">
    <name type="scientific">Myxococcus fulvus</name>
    <dbReference type="NCBI Taxonomy" id="33"/>
    <lineage>
        <taxon>Bacteria</taxon>
        <taxon>Pseudomonadati</taxon>
        <taxon>Myxococcota</taxon>
        <taxon>Myxococcia</taxon>
        <taxon>Myxococcales</taxon>
        <taxon>Cystobacterineae</taxon>
        <taxon>Myxococcaceae</taxon>
        <taxon>Myxococcus</taxon>
    </lineage>
</organism>
<evidence type="ECO:0000313" key="1">
    <source>
        <dbReference type="EMBL" id="ABX46785.1"/>
    </source>
</evidence>
<gene>
    <name evidence="1" type="ORF">pMF1.2</name>
</gene>
<dbReference type="Gene3D" id="3.40.50.300">
    <property type="entry name" value="P-loop containing nucleotide triphosphate hydrolases"/>
    <property type="match status" value="1"/>
</dbReference>